<keyword evidence="1" id="KW-0678">Repressor</keyword>
<dbReference type="CDD" id="cd00592">
    <property type="entry name" value="HTH_MerR-like"/>
    <property type="match status" value="1"/>
</dbReference>
<dbReference type="Gene3D" id="1.10.1660.10">
    <property type="match status" value="2"/>
</dbReference>
<gene>
    <name evidence="6" type="ORF">bsdE14_31320</name>
</gene>
<feature type="domain" description="HTH merR-type" evidence="5">
    <location>
        <begin position="122"/>
        <end position="177"/>
    </location>
</feature>
<keyword evidence="4" id="KW-0804">Transcription</keyword>
<dbReference type="RefSeq" id="WP_264851051.1">
    <property type="nucleotide sequence ID" value="NZ_BRXR01000001.1"/>
</dbReference>
<evidence type="ECO:0000313" key="7">
    <source>
        <dbReference type="Proteomes" id="UP001208567"/>
    </source>
</evidence>
<dbReference type="EMBL" id="BRXR01000001">
    <property type="protein sequence ID" value="GLC31722.1"/>
    <property type="molecule type" value="Genomic_DNA"/>
</dbReference>
<dbReference type="SMART" id="SM00422">
    <property type="entry name" value="HTH_MERR"/>
    <property type="match status" value="2"/>
</dbReference>
<protein>
    <recommendedName>
        <fullName evidence="5">HTH merR-type domain-containing protein</fullName>
    </recommendedName>
</protein>
<organism evidence="6 7">
    <name type="scientific">Clostridium omnivorum</name>
    <dbReference type="NCBI Taxonomy" id="1604902"/>
    <lineage>
        <taxon>Bacteria</taxon>
        <taxon>Bacillati</taxon>
        <taxon>Bacillota</taxon>
        <taxon>Clostridia</taxon>
        <taxon>Eubacteriales</taxon>
        <taxon>Clostridiaceae</taxon>
        <taxon>Clostridium</taxon>
    </lineage>
</organism>
<accession>A0ABQ5N8Y5</accession>
<dbReference type="SUPFAM" id="SSF46955">
    <property type="entry name" value="Putative DNA-binding domain"/>
    <property type="match status" value="2"/>
</dbReference>
<evidence type="ECO:0000256" key="1">
    <source>
        <dbReference type="ARBA" id="ARBA00022491"/>
    </source>
</evidence>
<dbReference type="InterPro" id="IPR009061">
    <property type="entry name" value="DNA-bd_dom_put_sf"/>
</dbReference>
<keyword evidence="2" id="KW-0805">Transcription regulation</keyword>
<evidence type="ECO:0000313" key="6">
    <source>
        <dbReference type="EMBL" id="GLC31722.1"/>
    </source>
</evidence>
<reference evidence="6 7" key="1">
    <citation type="journal article" date="2024" name="Int. J. Syst. Evol. Microbiol.">
        <title>Clostridium omnivorum sp. nov., isolated from anoxic soil under the treatment of reductive soil disinfestation.</title>
        <authorList>
            <person name="Ueki A."/>
            <person name="Tonouchi A."/>
            <person name="Kaku N."/>
            <person name="Honma S."/>
            <person name="Ueki K."/>
        </authorList>
    </citation>
    <scope>NUCLEOTIDE SEQUENCE [LARGE SCALE GENOMIC DNA]</scope>
    <source>
        <strain evidence="6 7">E14</strain>
    </source>
</reference>
<dbReference type="Pfam" id="PF13411">
    <property type="entry name" value="MerR_1"/>
    <property type="match status" value="1"/>
</dbReference>
<dbReference type="Proteomes" id="UP001208567">
    <property type="component" value="Unassembled WGS sequence"/>
</dbReference>
<comment type="caution">
    <text evidence="6">The sequence shown here is derived from an EMBL/GenBank/DDBJ whole genome shotgun (WGS) entry which is preliminary data.</text>
</comment>
<dbReference type="PANTHER" id="PTHR30204:SF69">
    <property type="entry name" value="MERR-FAMILY TRANSCRIPTIONAL REGULATOR"/>
    <property type="match status" value="1"/>
</dbReference>
<keyword evidence="7" id="KW-1185">Reference proteome</keyword>
<proteinExistence type="predicted"/>
<dbReference type="InterPro" id="IPR047057">
    <property type="entry name" value="MerR_fam"/>
</dbReference>
<dbReference type="Pfam" id="PF00376">
    <property type="entry name" value="MerR"/>
    <property type="match status" value="1"/>
</dbReference>
<dbReference type="PROSITE" id="PS50937">
    <property type="entry name" value="HTH_MERR_2"/>
    <property type="match status" value="2"/>
</dbReference>
<dbReference type="PANTHER" id="PTHR30204">
    <property type="entry name" value="REDOX-CYCLING DRUG-SENSING TRANSCRIPTIONAL ACTIVATOR SOXR"/>
    <property type="match status" value="1"/>
</dbReference>
<dbReference type="InterPro" id="IPR000551">
    <property type="entry name" value="MerR-type_HTH_dom"/>
</dbReference>
<name>A0ABQ5N8Y5_9CLOT</name>
<evidence type="ECO:0000256" key="4">
    <source>
        <dbReference type="ARBA" id="ARBA00023163"/>
    </source>
</evidence>
<keyword evidence="3" id="KW-0238">DNA-binding</keyword>
<evidence type="ECO:0000256" key="3">
    <source>
        <dbReference type="ARBA" id="ARBA00023125"/>
    </source>
</evidence>
<feature type="domain" description="HTH merR-type" evidence="5">
    <location>
        <begin position="1"/>
        <end position="49"/>
    </location>
</feature>
<sequence>MEYRPIDIARKLNISTSTIRIYEDMGIIPPVKRTDSGYRIFTQIHLDYLICIRNMVKGYSLEFTGDLLREHMKGNDHKALWMITKSQADLYAEKMRLERVGQNLIKNLNYKSSDIKKDKKNLMTIKEISKITDISTTTIRYWETIGLISSVRGEGNNYRLFNEDQIKVILIIHALKYSLKMKYNYYNMEMLKKELKEFIYNEPNTRDLIENINIYLDKVNLEMIKAITAFYELISKVYS</sequence>
<evidence type="ECO:0000259" key="5">
    <source>
        <dbReference type="PROSITE" id="PS50937"/>
    </source>
</evidence>
<evidence type="ECO:0000256" key="2">
    <source>
        <dbReference type="ARBA" id="ARBA00023015"/>
    </source>
</evidence>